<dbReference type="Proteomes" id="UP000037778">
    <property type="component" value="Unassembled WGS sequence"/>
</dbReference>
<evidence type="ECO:0008006" key="4">
    <source>
        <dbReference type="Google" id="ProtNLM"/>
    </source>
</evidence>
<dbReference type="PATRIC" id="fig|148814.8.peg.1195"/>
<name>A0A0M9DB42_9LACO</name>
<feature type="transmembrane region" description="Helical" evidence="1">
    <location>
        <begin position="218"/>
        <end position="234"/>
    </location>
</feature>
<reference evidence="2 3" key="1">
    <citation type="journal article" date="2015" name="Genome Biol. Evol.">
        <title>Functionally Structured Genomes in Lactobacillus kunkeei Colonizing the Honey Crop and Food Products of Honeybees and Stingless Bees.</title>
        <authorList>
            <person name="Tamarit D."/>
            <person name="Ellegaard K.M."/>
            <person name="Wikander J."/>
            <person name="Olofsson T."/>
            <person name="Vasquez A."/>
            <person name="Andersson S.G."/>
        </authorList>
    </citation>
    <scope>NUCLEOTIDE SEQUENCE [LARGE SCALE GENOMIC DNA]</scope>
    <source>
        <strain evidence="2 3">LAko</strain>
    </source>
</reference>
<comment type="caution">
    <text evidence="2">The sequence shown here is derived from an EMBL/GenBank/DDBJ whole genome shotgun (WGS) entry which is preliminary data.</text>
</comment>
<feature type="transmembrane region" description="Helical" evidence="1">
    <location>
        <begin position="367"/>
        <end position="384"/>
    </location>
</feature>
<evidence type="ECO:0000313" key="2">
    <source>
        <dbReference type="EMBL" id="KOY75849.1"/>
    </source>
</evidence>
<feature type="transmembrane region" description="Helical" evidence="1">
    <location>
        <begin position="345"/>
        <end position="361"/>
    </location>
</feature>
<keyword evidence="3" id="KW-1185">Reference proteome</keyword>
<feature type="transmembrane region" description="Helical" evidence="1">
    <location>
        <begin position="12"/>
        <end position="29"/>
    </location>
</feature>
<feature type="transmembrane region" description="Helical" evidence="1">
    <location>
        <begin position="45"/>
        <end position="63"/>
    </location>
</feature>
<keyword evidence="1" id="KW-0472">Membrane</keyword>
<dbReference type="EMBL" id="JXCY01000007">
    <property type="protein sequence ID" value="KOY75849.1"/>
    <property type="molecule type" value="Genomic_DNA"/>
</dbReference>
<feature type="transmembrane region" description="Helical" evidence="1">
    <location>
        <begin position="243"/>
        <end position="263"/>
    </location>
</feature>
<feature type="transmembrane region" description="Helical" evidence="1">
    <location>
        <begin position="194"/>
        <end position="212"/>
    </location>
</feature>
<feature type="transmembrane region" description="Helical" evidence="1">
    <location>
        <begin position="313"/>
        <end position="333"/>
    </location>
</feature>
<sequence>MDTIDIIKQRLYLFSYIVLMATSMLYMYSEFNSVDQLPEPGYVKMIWWAGIAVFLVAQATLLLLNINDRLKMSCLIILAGLFLLDMIGFKSINFQIICLSFLIMNSESISFKKFIKVDFVTRLVCIASVLIMFFCGIFPSQYDVYVPRGDTIRSSLGFNHPNSFGGYCLYILISFLLFFYSTGRLQNLKKISNLFWFLLMFITGFFIEFVYADSRSSQVAFILMVLLIIPLVFNKNIKSFKPLLGIFILLIMTLTSVMVVFYYDQFSTFFVKLNDLTSNRLFLQNEAFKVFGFNLFNVSDFAQGNPIWVDNQYVYNLISTGIIGSLIYTYIYAKSFVNAHKANCYILYIVLIALIFKGSFESTLIDYYALLPIICSFFMVNKISMKQ</sequence>
<dbReference type="AlphaFoldDB" id="A0A0M9DB42"/>
<evidence type="ECO:0000313" key="3">
    <source>
        <dbReference type="Proteomes" id="UP000037778"/>
    </source>
</evidence>
<organism evidence="2 3">
    <name type="scientific">Apilactobacillus kunkeei</name>
    <dbReference type="NCBI Taxonomy" id="148814"/>
    <lineage>
        <taxon>Bacteria</taxon>
        <taxon>Bacillati</taxon>
        <taxon>Bacillota</taxon>
        <taxon>Bacilli</taxon>
        <taxon>Lactobacillales</taxon>
        <taxon>Lactobacillaceae</taxon>
        <taxon>Apilactobacillus</taxon>
    </lineage>
</organism>
<keyword evidence="1" id="KW-1133">Transmembrane helix</keyword>
<keyword evidence="1" id="KW-0812">Transmembrane</keyword>
<feature type="transmembrane region" description="Helical" evidence="1">
    <location>
        <begin position="164"/>
        <end position="182"/>
    </location>
</feature>
<evidence type="ECO:0000256" key="1">
    <source>
        <dbReference type="SAM" id="Phobius"/>
    </source>
</evidence>
<proteinExistence type="predicted"/>
<feature type="transmembrane region" description="Helical" evidence="1">
    <location>
        <begin position="123"/>
        <end position="144"/>
    </location>
</feature>
<protein>
    <recommendedName>
        <fullName evidence="4">Polysaccharide polymerase</fullName>
    </recommendedName>
</protein>
<accession>A0A0M9DB42</accession>
<gene>
    <name evidence="2" type="ORF">RZ71_02700</name>
</gene>